<feature type="zinc finger region" description="FLZ-type" evidence="3">
    <location>
        <begin position="52"/>
        <end position="96"/>
    </location>
</feature>
<evidence type="ECO:0000256" key="2">
    <source>
        <dbReference type="ARBA" id="ARBA00022723"/>
    </source>
</evidence>
<dbReference type="PANTHER" id="PTHR46057">
    <property type="entry name" value="FCS-LIKE ZINC FINGER 1-RELATED"/>
    <property type="match status" value="1"/>
</dbReference>
<dbReference type="Proteomes" id="UP000807115">
    <property type="component" value="Chromosome 5"/>
</dbReference>
<protein>
    <recommendedName>
        <fullName evidence="5">FLZ-type domain-containing protein</fullName>
    </recommendedName>
</protein>
<dbReference type="InterPro" id="IPR007650">
    <property type="entry name" value="Zf-FLZ_dom"/>
</dbReference>
<comment type="caution">
    <text evidence="6">The sequence shown here is derived from an EMBL/GenBank/DDBJ whole genome shotgun (WGS) entry which is preliminary data.</text>
</comment>
<evidence type="ECO:0000256" key="3">
    <source>
        <dbReference type="PROSITE-ProRule" id="PRU01131"/>
    </source>
</evidence>
<dbReference type="PANTHER" id="PTHR46057:SF47">
    <property type="entry name" value="OS02G0687100 PROTEIN"/>
    <property type="match status" value="1"/>
</dbReference>
<dbReference type="Pfam" id="PF04570">
    <property type="entry name" value="zf-FLZ"/>
    <property type="match status" value="1"/>
</dbReference>
<dbReference type="OrthoDB" id="1916924at2759"/>
<dbReference type="PROSITE" id="PS51795">
    <property type="entry name" value="ZF_FLZ"/>
    <property type="match status" value="1"/>
</dbReference>
<feature type="domain" description="FLZ-type" evidence="5">
    <location>
        <begin position="52"/>
        <end position="96"/>
    </location>
</feature>
<organism evidence="6 7">
    <name type="scientific">Sorghum bicolor</name>
    <name type="common">Sorghum</name>
    <name type="synonym">Sorghum vulgare</name>
    <dbReference type="NCBI Taxonomy" id="4558"/>
    <lineage>
        <taxon>Eukaryota</taxon>
        <taxon>Viridiplantae</taxon>
        <taxon>Streptophyta</taxon>
        <taxon>Embryophyta</taxon>
        <taxon>Tracheophyta</taxon>
        <taxon>Spermatophyta</taxon>
        <taxon>Magnoliopsida</taxon>
        <taxon>Liliopsida</taxon>
        <taxon>Poales</taxon>
        <taxon>Poaceae</taxon>
        <taxon>PACMAD clade</taxon>
        <taxon>Panicoideae</taxon>
        <taxon>Andropogonodae</taxon>
        <taxon>Andropogoneae</taxon>
        <taxon>Sorghinae</taxon>
        <taxon>Sorghum</taxon>
    </lineage>
</organism>
<gene>
    <name evidence="6" type="ORF">BDA96_05G097500</name>
</gene>
<feature type="region of interest" description="Disordered" evidence="4">
    <location>
        <begin position="91"/>
        <end position="111"/>
    </location>
</feature>
<dbReference type="InterPro" id="IPR044533">
    <property type="entry name" value="FLZ1/2/3"/>
</dbReference>
<comment type="similarity">
    <text evidence="1">Belongs to the FLZ family.</text>
</comment>
<dbReference type="KEGG" id="sbi:8071587"/>
<evidence type="ECO:0000256" key="1">
    <source>
        <dbReference type="ARBA" id="ARBA00009374"/>
    </source>
</evidence>
<evidence type="ECO:0000313" key="6">
    <source>
        <dbReference type="EMBL" id="KAG0529426.1"/>
    </source>
</evidence>
<reference evidence="6" key="2">
    <citation type="submission" date="2020-10" db="EMBL/GenBank/DDBJ databases">
        <authorList>
            <person name="Cooper E.A."/>
            <person name="Brenton Z.W."/>
            <person name="Flinn B.S."/>
            <person name="Jenkins J."/>
            <person name="Shu S."/>
            <person name="Flowers D."/>
            <person name="Luo F."/>
            <person name="Wang Y."/>
            <person name="Xia P."/>
            <person name="Barry K."/>
            <person name="Daum C."/>
            <person name="Lipzen A."/>
            <person name="Yoshinaga Y."/>
            <person name="Schmutz J."/>
            <person name="Saski C."/>
            <person name="Vermerris W."/>
            <person name="Kresovich S."/>
        </authorList>
    </citation>
    <scope>NUCLEOTIDE SEQUENCE</scope>
</reference>
<evidence type="ECO:0000313" key="7">
    <source>
        <dbReference type="Proteomes" id="UP000807115"/>
    </source>
</evidence>
<proteinExistence type="inferred from homology"/>
<reference evidence="6" key="1">
    <citation type="journal article" date="2019" name="BMC Genomics">
        <title>A new reference genome for Sorghum bicolor reveals high levels of sequence similarity between sweet and grain genotypes: implications for the genetics of sugar metabolism.</title>
        <authorList>
            <person name="Cooper E.A."/>
            <person name="Brenton Z.W."/>
            <person name="Flinn B.S."/>
            <person name="Jenkins J."/>
            <person name="Shu S."/>
            <person name="Flowers D."/>
            <person name="Luo F."/>
            <person name="Wang Y."/>
            <person name="Xia P."/>
            <person name="Barry K."/>
            <person name="Daum C."/>
            <person name="Lipzen A."/>
            <person name="Yoshinaga Y."/>
            <person name="Schmutz J."/>
            <person name="Saski C."/>
            <person name="Vermerris W."/>
            <person name="Kresovich S."/>
        </authorList>
    </citation>
    <scope>NUCLEOTIDE SEQUENCE</scope>
</reference>
<sequence length="201" mass="23211">MEDYHFRCFHASWETEPFLKAGLPGHDSCNTLTLSAPQGSNGSTTDDERDHHFLDGCFRCGRLLGRNMDIFMYRGDTPFCSEECRQQEMDADETKERSSKQQPAAATKRWRKQQRQMHVWLPPHLHVAIGAAAAGVATPRLPRRTNRLPHIWEAVASKMNRSVRRRLPNLWAWVFGRCAMSQLRSGELRRCGREPNMPYVM</sequence>
<name>A0A921QX02_SORBI</name>
<keyword evidence="2" id="KW-0479">Metal-binding</keyword>
<dbReference type="GO" id="GO:0046872">
    <property type="term" value="F:metal ion binding"/>
    <property type="evidence" value="ECO:0007669"/>
    <property type="project" value="UniProtKB-KW"/>
</dbReference>
<evidence type="ECO:0000259" key="5">
    <source>
        <dbReference type="PROSITE" id="PS51795"/>
    </source>
</evidence>
<evidence type="ECO:0000256" key="4">
    <source>
        <dbReference type="SAM" id="MobiDB-lite"/>
    </source>
</evidence>
<dbReference type="Gramene" id="EES08324">
    <property type="protein sequence ID" value="EES08324"/>
    <property type="gene ID" value="SORBI_3005G094700"/>
</dbReference>
<accession>A0A921QX02</accession>
<dbReference type="EMBL" id="CM027684">
    <property type="protein sequence ID" value="KAG0529426.1"/>
    <property type="molecule type" value="Genomic_DNA"/>
</dbReference>
<dbReference type="AlphaFoldDB" id="A0A921QX02"/>